<dbReference type="InterPro" id="IPR014048">
    <property type="entry name" value="MethylDNA_cys_MeTrfase_DNA-bd"/>
</dbReference>
<keyword evidence="6" id="KW-0489">Methyltransferase</keyword>
<dbReference type="STRING" id="1802439.A2589_00305"/>
<dbReference type="PROSITE" id="PS00374">
    <property type="entry name" value="MGMT"/>
    <property type="match status" value="1"/>
</dbReference>
<gene>
    <name evidence="13" type="ORF">A2589_00305</name>
</gene>
<dbReference type="GO" id="GO:0003908">
    <property type="term" value="F:methylated-DNA-[protein]-cysteine S-methyltransferase activity"/>
    <property type="evidence" value="ECO:0007669"/>
    <property type="project" value="UniProtKB-EC"/>
</dbReference>
<dbReference type="Gene3D" id="1.10.10.10">
    <property type="entry name" value="Winged helix-like DNA-binding domain superfamily/Winged helix DNA-binding domain"/>
    <property type="match status" value="1"/>
</dbReference>
<evidence type="ECO:0000313" key="13">
    <source>
        <dbReference type="EMBL" id="OHA60110.1"/>
    </source>
</evidence>
<dbReference type="GO" id="GO:0006281">
    <property type="term" value="P:DNA repair"/>
    <property type="evidence" value="ECO:0007669"/>
    <property type="project" value="UniProtKB-KW"/>
</dbReference>
<keyword evidence="7" id="KW-0808">Transferase</keyword>
<accession>A0A1G2QHP7</accession>
<dbReference type="PANTHER" id="PTHR46460">
    <property type="entry name" value="METHYLATED-DNA--PROTEIN-CYSTEINE METHYLTRANSFERASE"/>
    <property type="match status" value="1"/>
</dbReference>
<sequence>MKQTPTFTQQVYQVVKHIKRGQTLTYQEVARLAGNPRACRAVGIILSKNYNPSIPCHRVVRSDGGVGGYNRGGPKAKAKLLSSEKTK</sequence>
<dbReference type="EC" id="2.1.1.63" evidence="4"/>
<feature type="region of interest" description="Disordered" evidence="11">
    <location>
        <begin position="63"/>
        <end position="87"/>
    </location>
</feature>
<evidence type="ECO:0000256" key="3">
    <source>
        <dbReference type="ARBA" id="ARBA00008711"/>
    </source>
</evidence>
<dbReference type="EMBL" id="MHTK01000002">
    <property type="protein sequence ID" value="OHA60110.1"/>
    <property type="molecule type" value="Genomic_DNA"/>
</dbReference>
<dbReference type="GO" id="GO:0032259">
    <property type="term" value="P:methylation"/>
    <property type="evidence" value="ECO:0007669"/>
    <property type="project" value="UniProtKB-KW"/>
</dbReference>
<name>A0A1G2QHP7_9BACT</name>
<evidence type="ECO:0000256" key="9">
    <source>
        <dbReference type="ARBA" id="ARBA00023204"/>
    </source>
</evidence>
<evidence type="ECO:0000256" key="7">
    <source>
        <dbReference type="ARBA" id="ARBA00022679"/>
    </source>
</evidence>
<evidence type="ECO:0000256" key="5">
    <source>
        <dbReference type="ARBA" id="ARBA00015377"/>
    </source>
</evidence>
<dbReference type="PANTHER" id="PTHR46460:SF1">
    <property type="entry name" value="METHYLATED-DNA--PROTEIN-CYSTEINE METHYLTRANSFERASE"/>
    <property type="match status" value="1"/>
</dbReference>
<dbReference type="InterPro" id="IPR001497">
    <property type="entry name" value="MethylDNA_cys_MeTrfase_AS"/>
</dbReference>
<comment type="catalytic activity">
    <reaction evidence="1">
        <text>a 4-O-methyl-thymidine in DNA + L-cysteinyl-[protein] = a thymidine in DNA + S-methyl-L-cysteinyl-[protein]</text>
        <dbReference type="Rhea" id="RHEA:53428"/>
        <dbReference type="Rhea" id="RHEA-COMP:10131"/>
        <dbReference type="Rhea" id="RHEA-COMP:10132"/>
        <dbReference type="Rhea" id="RHEA-COMP:13555"/>
        <dbReference type="Rhea" id="RHEA-COMP:13556"/>
        <dbReference type="ChEBI" id="CHEBI:29950"/>
        <dbReference type="ChEBI" id="CHEBI:82612"/>
        <dbReference type="ChEBI" id="CHEBI:137386"/>
        <dbReference type="ChEBI" id="CHEBI:137387"/>
        <dbReference type="EC" id="2.1.1.63"/>
    </reaction>
</comment>
<evidence type="ECO:0000259" key="12">
    <source>
        <dbReference type="Pfam" id="PF01035"/>
    </source>
</evidence>
<evidence type="ECO:0000313" key="14">
    <source>
        <dbReference type="Proteomes" id="UP000177838"/>
    </source>
</evidence>
<dbReference type="SUPFAM" id="SSF46767">
    <property type="entry name" value="Methylated DNA-protein cysteine methyltransferase, C-terminal domain"/>
    <property type="match status" value="1"/>
</dbReference>
<comment type="catalytic activity">
    <reaction evidence="10">
        <text>a 6-O-methyl-2'-deoxyguanosine in DNA + L-cysteinyl-[protein] = S-methyl-L-cysteinyl-[protein] + a 2'-deoxyguanosine in DNA</text>
        <dbReference type="Rhea" id="RHEA:24000"/>
        <dbReference type="Rhea" id="RHEA-COMP:10131"/>
        <dbReference type="Rhea" id="RHEA-COMP:10132"/>
        <dbReference type="Rhea" id="RHEA-COMP:11367"/>
        <dbReference type="Rhea" id="RHEA-COMP:11368"/>
        <dbReference type="ChEBI" id="CHEBI:29950"/>
        <dbReference type="ChEBI" id="CHEBI:82612"/>
        <dbReference type="ChEBI" id="CHEBI:85445"/>
        <dbReference type="ChEBI" id="CHEBI:85448"/>
        <dbReference type="EC" id="2.1.1.63"/>
    </reaction>
</comment>
<evidence type="ECO:0000256" key="11">
    <source>
        <dbReference type="SAM" id="MobiDB-lite"/>
    </source>
</evidence>
<evidence type="ECO:0000256" key="8">
    <source>
        <dbReference type="ARBA" id="ARBA00022763"/>
    </source>
</evidence>
<comment type="function">
    <text evidence="2">Involved in the cellular defense against the biological effects of O6-methylguanine (O6-MeG) and O4-methylthymine (O4-MeT) in DNA. Repairs the methylated nucleobase in DNA by stoichiometrically transferring the methyl group to a cysteine residue in the enzyme. This is a suicide reaction: the enzyme is irreversibly inactivated.</text>
</comment>
<comment type="similarity">
    <text evidence="3">Belongs to the MGMT family.</text>
</comment>
<evidence type="ECO:0000256" key="4">
    <source>
        <dbReference type="ARBA" id="ARBA00011918"/>
    </source>
</evidence>
<protein>
    <recommendedName>
        <fullName evidence="5">Methylated-DNA--protein-cysteine methyltransferase</fullName>
        <ecNumber evidence="4">2.1.1.63</ecNumber>
    </recommendedName>
</protein>
<proteinExistence type="inferred from homology"/>
<dbReference type="AlphaFoldDB" id="A0A1G2QHP7"/>
<dbReference type="InterPro" id="IPR036388">
    <property type="entry name" value="WH-like_DNA-bd_sf"/>
</dbReference>
<keyword evidence="8" id="KW-0227">DNA damage</keyword>
<dbReference type="Proteomes" id="UP000177838">
    <property type="component" value="Unassembled WGS sequence"/>
</dbReference>
<evidence type="ECO:0000256" key="10">
    <source>
        <dbReference type="ARBA" id="ARBA00049348"/>
    </source>
</evidence>
<comment type="caution">
    <text evidence="13">The sequence shown here is derived from an EMBL/GenBank/DDBJ whole genome shotgun (WGS) entry which is preliminary data.</text>
</comment>
<reference evidence="13 14" key="1">
    <citation type="journal article" date="2016" name="Nat. Commun.">
        <title>Thousands of microbial genomes shed light on interconnected biogeochemical processes in an aquifer system.</title>
        <authorList>
            <person name="Anantharaman K."/>
            <person name="Brown C.T."/>
            <person name="Hug L.A."/>
            <person name="Sharon I."/>
            <person name="Castelle C.J."/>
            <person name="Probst A.J."/>
            <person name="Thomas B.C."/>
            <person name="Singh A."/>
            <person name="Wilkins M.J."/>
            <person name="Karaoz U."/>
            <person name="Brodie E.L."/>
            <person name="Williams K.H."/>
            <person name="Hubbard S.S."/>
            <person name="Banfield J.F."/>
        </authorList>
    </citation>
    <scope>NUCLEOTIDE SEQUENCE [LARGE SCALE GENOMIC DNA]</scope>
</reference>
<evidence type="ECO:0000256" key="6">
    <source>
        <dbReference type="ARBA" id="ARBA00022603"/>
    </source>
</evidence>
<feature type="domain" description="Methylated-DNA-[protein]-cysteine S-methyltransferase DNA binding" evidence="12">
    <location>
        <begin position="7"/>
        <end position="85"/>
    </location>
</feature>
<evidence type="ECO:0000256" key="2">
    <source>
        <dbReference type="ARBA" id="ARBA00003317"/>
    </source>
</evidence>
<evidence type="ECO:0000256" key="1">
    <source>
        <dbReference type="ARBA" id="ARBA00001286"/>
    </source>
</evidence>
<dbReference type="NCBIfam" id="TIGR00589">
    <property type="entry name" value="ogt"/>
    <property type="match status" value="1"/>
</dbReference>
<dbReference type="InterPro" id="IPR036217">
    <property type="entry name" value="MethylDNA_cys_MeTrfase_DNAb"/>
</dbReference>
<dbReference type="CDD" id="cd06445">
    <property type="entry name" value="ATase"/>
    <property type="match status" value="1"/>
</dbReference>
<keyword evidence="9" id="KW-0234">DNA repair</keyword>
<organism evidence="13 14">
    <name type="scientific">Candidatus Vogelbacteria bacterium RIFOXYD1_FULL_46_19</name>
    <dbReference type="NCBI Taxonomy" id="1802439"/>
    <lineage>
        <taxon>Bacteria</taxon>
        <taxon>Candidatus Vogeliibacteriota</taxon>
    </lineage>
</organism>
<dbReference type="Pfam" id="PF01035">
    <property type="entry name" value="DNA_binding_1"/>
    <property type="match status" value="1"/>
</dbReference>